<dbReference type="FunFam" id="1.20.1250.20:FF:000013">
    <property type="entry name" value="MFS general substrate transporter"/>
    <property type="match status" value="1"/>
</dbReference>
<dbReference type="Gene3D" id="1.20.1250.20">
    <property type="entry name" value="MFS general substrate transporter like domains"/>
    <property type="match status" value="2"/>
</dbReference>
<dbReference type="Proteomes" id="UP001161757">
    <property type="component" value="Unassembled WGS sequence"/>
</dbReference>
<evidence type="ECO:0000256" key="4">
    <source>
        <dbReference type="ARBA" id="ARBA00022989"/>
    </source>
</evidence>
<dbReference type="InterPro" id="IPR011701">
    <property type="entry name" value="MFS"/>
</dbReference>
<comment type="caution">
    <text evidence="8">The sequence shown here is derived from an EMBL/GenBank/DDBJ whole genome shotgun (WGS) entry which is preliminary data.</text>
</comment>
<feature type="transmembrane region" description="Helical" evidence="7">
    <location>
        <begin position="293"/>
        <end position="315"/>
    </location>
</feature>
<feature type="transmembrane region" description="Helical" evidence="7">
    <location>
        <begin position="449"/>
        <end position="473"/>
    </location>
</feature>
<dbReference type="EMBL" id="JAJGCB010000001">
    <property type="protein sequence ID" value="KAJ8995801.1"/>
    <property type="molecule type" value="Genomic_DNA"/>
</dbReference>
<dbReference type="GO" id="GO:0016020">
    <property type="term" value="C:membrane"/>
    <property type="evidence" value="ECO:0007669"/>
    <property type="project" value="UniProtKB-SubCell"/>
</dbReference>
<dbReference type="SUPFAM" id="SSF103473">
    <property type="entry name" value="MFS general substrate transporter"/>
    <property type="match status" value="1"/>
</dbReference>
<evidence type="ECO:0000256" key="3">
    <source>
        <dbReference type="ARBA" id="ARBA00022692"/>
    </source>
</evidence>
<dbReference type="InterPro" id="IPR036259">
    <property type="entry name" value="MFS_trans_sf"/>
</dbReference>
<dbReference type="PANTHER" id="PTHR43791">
    <property type="entry name" value="PERMEASE-RELATED"/>
    <property type="match status" value="1"/>
</dbReference>
<feature type="transmembrane region" description="Helical" evidence="7">
    <location>
        <begin position="96"/>
        <end position="115"/>
    </location>
</feature>
<proteinExistence type="predicted"/>
<feature type="transmembrane region" description="Helical" evidence="7">
    <location>
        <begin position="327"/>
        <end position="346"/>
    </location>
</feature>
<gene>
    <name evidence="8" type="ORF">HRR80_000557</name>
</gene>
<feature type="transmembrane region" description="Helical" evidence="7">
    <location>
        <begin position="358"/>
        <end position="378"/>
    </location>
</feature>
<keyword evidence="3 7" id="KW-0812">Transmembrane</keyword>
<protein>
    <recommendedName>
        <fullName evidence="10">Retrograde regulation protein 2</fullName>
    </recommendedName>
</protein>
<feature type="transmembrane region" description="Helical" evidence="7">
    <location>
        <begin position="384"/>
        <end position="405"/>
    </location>
</feature>
<name>A0AAN6F4E3_EXODE</name>
<feature type="transmembrane region" description="Helical" evidence="7">
    <location>
        <begin position="127"/>
        <end position="148"/>
    </location>
</feature>
<feature type="transmembrane region" description="Helical" evidence="7">
    <location>
        <begin position="58"/>
        <end position="76"/>
    </location>
</feature>
<evidence type="ECO:0000313" key="9">
    <source>
        <dbReference type="Proteomes" id="UP001161757"/>
    </source>
</evidence>
<keyword evidence="5 7" id="KW-0472">Membrane</keyword>
<evidence type="ECO:0000256" key="5">
    <source>
        <dbReference type="ARBA" id="ARBA00023136"/>
    </source>
</evidence>
<evidence type="ECO:0000313" key="8">
    <source>
        <dbReference type="EMBL" id="KAJ8995801.1"/>
    </source>
</evidence>
<feature type="compositionally biased region" description="Basic and acidic residues" evidence="6">
    <location>
        <begin position="19"/>
        <end position="34"/>
    </location>
</feature>
<sequence>MSTTGSTTTATATATTKEVVAEKQKPQHEEHSSELDIEEDIDTANPAYVKRLKRKIDVRICLVLGVLYTVSLVDRVNLPNAVVAGMSTDLKLKGNAYTLLVLVFFPFYICFQPPMTAIARKLRPGRFLSFIVTAWGLVMVGHGLVHAWRPMLALRILLGILEAGFFSSCAYLLSTWYTRAEVAKRNAAFYLLGSLIAGFGGILAYGLSKMNGVGGYAGWRWIFIMEGIITVFFGLLAYFLIVDFPEDAHKSFRFLKDEEIKTVIDRINRDRRDVQAPPFRLVPYLKNALDWKIWLYAANFGLTSVVTYAAAYFLPIVLRQGLGFSEAAAQCLSTPCYVFASILGFGESVISDRIQLRTPFLLFNCVIEVIGVVVLGYAKGSGVRYFGAFLIIGGAQSNIPLSLTYQANNIRGVWRRAFCSATIVGAGGIGGIIGSLTFRSQDAPNYRPGLYTCITAACLTFLSVCTTTTYFYVQNKKQKQGRTVIEGLEGFRYTY</sequence>
<evidence type="ECO:0000256" key="6">
    <source>
        <dbReference type="SAM" id="MobiDB-lite"/>
    </source>
</evidence>
<dbReference type="Pfam" id="PF07690">
    <property type="entry name" value="MFS_1"/>
    <property type="match status" value="1"/>
</dbReference>
<feature type="compositionally biased region" description="Low complexity" evidence="6">
    <location>
        <begin position="1"/>
        <end position="16"/>
    </location>
</feature>
<evidence type="ECO:0000256" key="7">
    <source>
        <dbReference type="SAM" id="Phobius"/>
    </source>
</evidence>
<evidence type="ECO:0000256" key="2">
    <source>
        <dbReference type="ARBA" id="ARBA00022448"/>
    </source>
</evidence>
<evidence type="ECO:0008006" key="10">
    <source>
        <dbReference type="Google" id="ProtNLM"/>
    </source>
</evidence>
<organism evidence="8 9">
    <name type="scientific">Exophiala dermatitidis</name>
    <name type="common">Black yeast-like fungus</name>
    <name type="synonym">Wangiella dermatitidis</name>
    <dbReference type="NCBI Taxonomy" id="5970"/>
    <lineage>
        <taxon>Eukaryota</taxon>
        <taxon>Fungi</taxon>
        <taxon>Dikarya</taxon>
        <taxon>Ascomycota</taxon>
        <taxon>Pezizomycotina</taxon>
        <taxon>Eurotiomycetes</taxon>
        <taxon>Chaetothyriomycetidae</taxon>
        <taxon>Chaetothyriales</taxon>
        <taxon>Herpotrichiellaceae</taxon>
        <taxon>Exophiala</taxon>
    </lineage>
</organism>
<feature type="region of interest" description="Disordered" evidence="6">
    <location>
        <begin position="1"/>
        <end position="35"/>
    </location>
</feature>
<accession>A0AAN6F4E3</accession>
<feature type="transmembrane region" description="Helical" evidence="7">
    <location>
        <begin position="188"/>
        <end position="207"/>
    </location>
</feature>
<comment type="subcellular location">
    <subcellularLocation>
        <location evidence="1">Membrane</location>
        <topology evidence="1">Multi-pass membrane protein</topology>
    </subcellularLocation>
</comment>
<keyword evidence="2" id="KW-0813">Transport</keyword>
<dbReference type="PANTHER" id="PTHR43791:SF47">
    <property type="entry name" value="MAJOR FACILITATOR SUPERFAMILY (MFS) PROFILE DOMAIN-CONTAINING PROTEIN-RELATED"/>
    <property type="match status" value="1"/>
</dbReference>
<keyword evidence="4 7" id="KW-1133">Transmembrane helix</keyword>
<feature type="transmembrane region" description="Helical" evidence="7">
    <location>
        <begin position="417"/>
        <end position="437"/>
    </location>
</feature>
<feature type="transmembrane region" description="Helical" evidence="7">
    <location>
        <begin position="154"/>
        <end position="176"/>
    </location>
</feature>
<feature type="transmembrane region" description="Helical" evidence="7">
    <location>
        <begin position="219"/>
        <end position="241"/>
    </location>
</feature>
<dbReference type="GO" id="GO:0022857">
    <property type="term" value="F:transmembrane transporter activity"/>
    <property type="evidence" value="ECO:0007669"/>
    <property type="project" value="InterPro"/>
</dbReference>
<dbReference type="FunFam" id="1.20.1250.20:FF:000018">
    <property type="entry name" value="MFS transporter permease"/>
    <property type="match status" value="1"/>
</dbReference>
<reference evidence="8" key="1">
    <citation type="submission" date="2023-01" db="EMBL/GenBank/DDBJ databases">
        <title>Exophiala dermititidis isolated from Cystic Fibrosis Patient.</title>
        <authorList>
            <person name="Kurbessoian T."/>
            <person name="Crocker A."/>
            <person name="Murante D."/>
            <person name="Hogan D.A."/>
            <person name="Stajich J.E."/>
        </authorList>
    </citation>
    <scope>NUCLEOTIDE SEQUENCE</scope>
    <source>
        <strain evidence="8">Ex8</strain>
    </source>
</reference>
<dbReference type="AlphaFoldDB" id="A0AAN6F4E3"/>
<evidence type="ECO:0000256" key="1">
    <source>
        <dbReference type="ARBA" id="ARBA00004141"/>
    </source>
</evidence>